<reference evidence="1" key="1">
    <citation type="journal article" date="2021" name="bioRxiv">
        <title>Unraveling nitrogen, sulfur and carbon metabolic pathways and microbial community transcriptional responses to substrate deprivation and toxicity stresses in a bioreactor mimicking anoxic brackish coastal sediment conditions.</title>
        <authorList>
            <person name="Martins P.D."/>
            <person name="Echeveste M.J."/>
            <person name="Arshad A."/>
            <person name="Kurth J."/>
            <person name="Ouboter H."/>
            <person name="Jetten M.S.M."/>
            <person name="Welte C.U."/>
        </authorList>
    </citation>
    <scope>NUCLEOTIDE SEQUENCE</scope>
    <source>
        <strain evidence="1">MAG_39</strain>
    </source>
</reference>
<protein>
    <submittedName>
        <fullName evidence="1">Uncharacterized protein</fullName>
    </submittedName>
</protein>
<gene>
    <name evidence="1" type="ORF">K8I29_06795</name>
</gene>
<dbReference type="AlphaFoldDB" id="A0A953J421"/>
<name>A0A953J421_9BACT</name>
<comment type="caution">
    <text evidence="1">The sequence shown here is derived from an EMBL/GenBank/DDBJ whole genome shotgun (WGS) entry which is preliminary data.</text>
</comment>
<dbReference type="Proteomes" id="UP000705867">
    <property type="component" value="Unassembled WGS sequence"/>
</dbReference>
<evidence type="ECO:0000313" key="2">
    <source>
        <dbReference type="Proteomes" id="UP000705867"/>
    </source>
</evidence>
<evidence type="ECO:0000313" key="1">
    <source>
        <dbReference type="EMBL" id="MBZ0155908.1"/>
    </source>
</evidence>
<sequence length="243" mass="26789">MFTFTLQACTITRKGAVSIQGAIQGGIQEPVKIVSFQDVTIAKEVRGADIKTSGEVIITGDIVDSSIVAQDDITGERSGVRSQLYSQSRIRLGECGDEQRGQCLLVVKPRECREISQELFKIDAKMLELQNEMNSLRSLVDTVKKLGRGIDQLSEEKKREFAWGIKQFKEVEGALSSFCRRFQRLRENSPLPAALPHGSALYLQKETLRNTILVPGGAGRLYSAATGCTVPGYRCSETFRPAS</sequence>
<dbReference type="EMBL" id="JAIOIV010000055">
    <property type="protein sequence ID" value="MBZ0155908.1"/>
    <property type="molecule type" value="Genomic_DNA"/>
</dbReference>
<reference evidence="1" key="2">
    <citation type="submission" date="2021-08" db="EMBL/GenBank/DDBJ databases">
        <authorList>
            <person name="Dalcin Martins P."/>
        </authorList>
    </citation>
    <scope>NUCLEOTIDE SEQUENCE</scope>
    <source>
        <strain evidence="1">MAG_39</strain>
    </source>
</reference>
<proteinExistence type="predicted"/>
<organism evidence="1 2">
    <name type="scientific">Candidatus Nitrobium versatile</name>
    <dbReference type="NCBI Taxonomy" id="2884831"/>
    <lineage>
        <taxon>Bacteria</taxon>
        <taxon>Pseudomonadati</taxon>
        <taxon>Nitrospirota</taxon>
        <taxon>Nitrospiria</taxon>
        <taxon>Nitrospirales</taxon>
        <taxon>Nitrospiraceae</taxon>
        <taxon>Candidatus Nitrobium</taxon>
    </lineage>
</organism>
<accession>A0A953J421</accession>